<comment type="caution">
    <text evidence="3">The sequence shown here is derived from an EMBL/GenBank/DDBJ whole genome shotgun (WGS) entry which is preliminary data.</text>
</comment>
<evidence type="ECO:0000313" key="3">
    <source>
        <dbReference type="EMBL" id="MBE1609893.1"/>
    </source>
</evidence>
<name>A0A927N2R8_9ACTN</name>
<dbReference type="Pfam" id="PF13203">
    <property type="entry name" value="DUF2201_N"/>
    <property type="match status" value="1"/>
</dbReference>
<dbReference type="CDD" id="cd00198">
    <property type="entry name" value="vWFA"/>
    <property type="match status" value="1"/>
</dbReference>
<protein>
    <submittedName>
        <fullName evidence="3">Metal-dependent peptidase</fullName>
    </submittedName>
</protein>
<dbReference type="Proteomes" id="UP000638648">
    <property type="component" value="Unassembled WGS sequence"/>
</dbReference>
<accession>A0A927N2R8</accession>
<gene>
    <name evidence="3" type="ORF">HEB94_006741</name>
</gene>
<evidence type="ECO:0000313" key="4">
    <source>
        <dbReference type="Proteomes" id="UP000638648"/>
    </source>
</evidence>
<dbReference type="Pfam" id="PF09967">
    <property type="entry name" value="DUF2201"/>
    <property type="match status" value="1"/>
</dbReference>
<feature type="domain" description="Putative metallopeptidase" evidence="2">
    <location>
        <begin position="23"/>
        <end position="274"/>
    </location>
</feature>
<dbReference type="InterPro" id="IPR025154">
    <property type="entry name" value="Put_metallopeptidase_dom"/>
</dbReference>
<dbReference type="InterPro" id="IPR036465">
    <property type="entry name" value="vWFA_dom_sf"/>
</dbReference>
<reference evidence="3" key="1">
    <citation type="submission" date="2020-10" db="EMBL/GenBank/DDBJ databases">
        <title>Sequencing the genomes of 1000 actinobacteria strains.</title>
        <authorList>
            <person name="Klenk H.-P."/>
        </authorList>
    </citation>
    <scope>NUCLEOTIDE SEQUENCE</scope>
    <source>
        <strain evidence="3">DSM 45354</strain>
    </source>
</reference>
<proteinExistence type="predicted"/>
<dbReference type="SUPFAM" id="SSF53300">
    <property type="entry name" value="vWA-like"/>
    <property type="match status" value="1"/>
</dbReference>
<dbReference type="InterPro" id="IPR018698">
    <property type="entry name" value="VWA-like_dom"/>
</dbReference>
<keyword evidence="4" id="KW-1185">Reference proteome</keyword>
<dbReference type="EMBL" id="JADBEM010000001">
    <property type="protein sequence ID" value="MBE1609893.1"/>
    <property type="molecule type" value="Genomic_DNA"/>
</dbReference>
<feature type="domain" description="VWA-like" evidence="1">
    <location>
        <begin position="288"/>
        <end position="412"/>
    </location>
</feature>
<dbReference type="PANTHER" id="PTHR38730:SF1">
    <property type="entry name" value="SLL7028 PROTEIN"/>
    <property type="match status" value="1"/>
</dbReference>
<sequence length="417" mass="43510">MSGQTRALTVEEREAFRLGRLVAAERAPYFMHALFAVAPVSAPGLGTFAVDGAWRLYMDPGLLVGPGRWDSPTVAAVLLHEVGHLLRDHAGRAEALPTPRHQLAWNLAGDAEINDDLLGAGVPLPEGVVTPAALGCDDGDLAETYYARLVPPDGAVPALPDDGSCGCGSGSGCPPVPGELPAGVGLGDGSAEPVSPAEADFVRRRVAHEVWAVEQAKGRGSVPGGLTRWAAAVLAPPTVPWDRLLRAAVRRAVADRAGRVDYTYSRPSRRRLPRIVKPALRAPSVVVSIVLDTSGSMSQADLDAAMSEVTGVLRSSGVARERVRLLSCDAAATTAQRVRSATSVRLSGGGGTDMRVGIAAAEQAVPAPHVVIVLTDGDTPWPDTPTRSRLVCAVISHRAPYGTPSWASTVHITPRAA</sequence>
<evidence type="ECO:0000259" key="2">
    <source>
        <dbReference type="Pfam" id="PF13203"/>
    </source>
</evidence>
<dbReference type="Gene3D" id="3.40.50.410">
    <property type="entry name" value="von Willebrand factor, type A domain"/>
    <property type="match status" value="1"/>
</dbReference>
<dbReference type="PANTHER" id="PTHR38730">
    <property type="entry name" value="SLL7028 PROTEIN"/>
    <property type="match status" value="1"/>
</dbReference>
<evidence type="ECO:0000259" key="1">
    <source>
        <dbReference type="Pfam" id="PF09967"/>
    </source>
</evidence>
<dbReference type="AlphaFoldDB" id="A0A927N2R8"/>
<organism evidence="3 4">
    <name type="scientific">Actinopolymorpha pittospori</name>
    <dbReference type="NCBI Taxonomy" id="648752"/>
    <lineage>
        <taxon>Bacteria</taxon>
        <taxon>Bacillati</taxon>
        <taxon>Actinomycetota</taxon>
        <taxon>Actinomycetes</taxon>
        <taxon>Propionibacteriales</taxon>
        <taxon>Actinopolymorphaceae</taxon>
        <taxon>Actinopolymorpha</taxon>
    </lineage>
</organism>
<dbReference type="RefSeq" id="WP_192753384.1">
    <property type="nucleotide sequence ID" value="NZ_BAABJL010000203.1"/>
</dbReference>